<keyword evidence="2" id="KW-1185">Reference proteome</keyword>
<reference evidence="1" key="1">
    <citation type="submission" date="2023-11" db="EMBL/GenBank/DDBJ databases">
        <authorList>
            <person name="De Vega J J."/>
            <person name="De Vega J J."/>
        </authorList>
    </citation>
    <scope>NUCLEOTIDE SEQUENCE</scope>
</reference>
<protein>
    <submittedName>
        <fullName evidence="1">Uncharacterized protein</fullName>
    </submittedName>
</protein>
<accession>A0AAD2HXS5</accession>
<evidence type="ECO:0000313" key="2">
    <source>
        <dbReference type="Proteomes" id="UP001295794"/>
    </source>
</evidence>
<evidence type="ECO:0000313" key="1">
    <source>
        <dbReference type="EMBL" id="CAK5283815.1"/>
    </source>
</evidence>
<sequence>FSTIRAHCPVADHFAATLFAKNTRPSPCQDDRCEGEQCGCSRLEVSSQLSFCHSTNVSGRSPARLFPSRLLHILAESSRSLSYVRKPVVHPLPDHVHKSGVFLSGFVAGGAPPSHLVHLDFSCGAFMHRHFSSTTRCSQVFSLLREPGCGGFSMWSILDRSLGALPGNFEAERVRTCD</sequence>
<dbReference type="AlphaFoldDB" id="A0AAD2HXS5"/>
<dbReference type="EMBL" id="CAVNYO010000476">
    <property type="protein sequence ID" value="CAK5283815.1"/>
    <property type="molecule type" value="Genomic_DNA"/>
</dbReference>
<organism evidence="1 2">
    <name type="scientific">Mycena citricolor</name>
    <dbReference type="NCBI Taxonomy" id="2018698"/>
    <lineage>
        <taxon>Eukaryota</taxon>
        <taxon>Fungi</taxon>
        <taxon>Dikarya</taxon>
        <taxon>Basidiomycota</taxon>
        <taxon>Agaricomycotina</taxon>
        <taxon>Agaricomycetes</taxon>
        <taxon>Agaricomycetidae</taxon>
        <taxon>Agaricales</taxon>
        <taxon>Marasmiineae</taxon>
        <taxon>Mycenaceae</taxon>
        <taxon>Mycena</taxon>
    </lineage>
</organism>
<name>A0AAD2HXS5_9AGAR</name>
<dbReference type="Proteomes" id="UP001295794">
    <property type="component" value="Unassembled WGS sequence"/>
</dbReference>
<comment type="caution">
    <text evidence="1">The sequence shown here is derived from an EMBL/GenBank/DDBJ whole genome shotgun (WGS) entry which is preliminary data.</text>
</comment>
<feature type="non-terminal residue" evidence="1">
    <location>
        <position position="1"/>
    </location>
</feature>
<gene>
    <name evidence="1" type="ORF">MYCIT1_LOCUS36650</name>
</gene>
<proteinExistence type="predicted"/>